<dbReference type="EMBL" id="JAAAPO010000001">
    <property type="protein sequence ID" value="NBC35315.1"/>
    <property type="molecule type" value="Genomic_DNA"/>
</dbReference>
<keyword evidence="2" id="KW-1185">Reference proteome</keyword>
<reference evidence="2" key="1">
    <citation type="submission" date="2020-01" db="EMBL/GenBank/DDBJ databases">
        <title>Sphingomonas sp. strain CSW-10.</title>
        <authorList>
            <person name="Chen W.-M."/>
        </authorList>
    </citation>
    <scope>NUCLEOTIDE SEQUENCE [LARGE SCALE GENOMIC DNA]</scope>
    <source>
        <strain evidence="2">FSY-8</strain>
    </source>
</reference>
<accession>A0ABW9X9W7</accession>
<proteinExistence type="predicted"/>
<comment type="caution">
    <text evidence="1">The sequence shown here is derived from an EMBL/GenBank/DDBJ whole genome shotgun (WGS) entry which is preliminary data.</text>
</comment>
<sequence>MGYSRGFPVADDQADLAERNALDAQLAAEMWQQWADGGHASLLDGRVVDPQARQHMTTAQAARMQAAARDAFAPDADDAAPRIRRRLRRDSYVAGPPEPTGPLVHPEHVAIAAIWLGAVGLAVWRLMK</sequence>
<protein>
    <submittedName>
        <fullName evidence="1">Uncharacterized protein</fullName>
    </submittedName>
</protein>
<gene>
    <name evidence="1" type="ORF">GTZ99_01935</name>
</gene>
<dbReference type="Proteomes" id="UP000753724">
    <property type="component" value="Unassembled WGS sequence"/>
</dbReference>
<evidence type="ECO:0000313" key="1">
    <source>
        <dbReference type="EMBL" id="NBC35315.1"/>
    </source>
</evidence>
<dbReference type="RefSeq" id="WP_161716590.1">
    <property type="nucleotide sequence ID" value="NZ_JAAAPO010000001.1"/>
</dbReference>
<organism evidence="1 2">
    <name type="scientific">Novosphingobium ovatum</name>
    <dbReference type="NCBI Taxonomy" id="1908523"/>
    <lineage>
        <taxon>Bacteria</taxon>
        <taxon>Pseudomonadati</taxon>
        <taxon>Pseudomonadota</taxon>
        <taxon>Alphaproteobacteria</taxon>
        <taxon>Sphingomonadales</taxon>
        <taxon>Sphingomonadaceae</taxon>
        <taxon>Novosphingobium</taxon>
    </lineage>
</organism>
<evidence type="ECO:0000313" key="2">
    <source>
        <dbReference type="Proteomes" id="UP000753724"/>
    </source>
</evidence>
<name>A0ABW9X9W7_9SPHN</name>